<dbReference type="EMBL" id="KZ110597">
    <property type="protein sequence ID" value="OSX62024.1"/>
    <property type="molecule type" value="Genomic_DNA"/>
</dbReference>
<evidence type="ECO:0000313" key="3">
    <source>
        <dbReference type="Proteomes" id="UP000194127"/>
    </source>
</evidence>
<evidence type="ECO:0000313" key="2">
    <source>
        <dbReference type="EMBL" id="OSX62024.1"/>
    </source>
</evidence>
<proteinExistence type="predicted"/>
<reference evidence="2 3" key="1">
    <citation type="submission" date="2017-04" db="EMBL/GenBank/DDBJ databases">
        <title>Genome Sequence of the Model Brown-Rot Fungus Postia placenta SB12.</title>
        <authorList>
            <consortium name="DOE Joint Genome Institute"/>
            <person name="Gaskell J."/>
            <person name="Kersten P."/>
            <person name="Larrondo L.F."/>
            <person name="Canessa P."/>
            <person name="Martinez D."/>
            <person name="Hibbett D."/>
            <person name="Schmoll M."/>
            <person name="Kubicek C.P."/>
            <person name="Martinez A.T."/>
            <person name="Yadav J."/>
            <person name="Master E."/>
            <person name="Magnuson J.K."/>
            <person name="James T."/>
            <person name="Yaver D."/>
            <person name="Berka R."/>
            <person name="Labutti K."/>
            <person name="Lipzen A."/>
            <person name="Aerts A."/>
            <person name="Barry K."/>
            <person name="Henrissat B."/>
            <person name="Blanchette R."/>
            <person name="Grigoriev I."/>
            <person name="Cullen D."/>
        </authorList>
    </citation>
    <scope>NUCLEOTIDE SEQUENCE [LARGE SCALE GENOMIC DNA]</scope>
    <source>
        <strain evidence="2 3">MAD-698-R-SB12</strain>
    </source>
</reference>
<feature type="region of interest" description="Disordered" evidence="1">
    <location>
        <begin position="189"/>
        <end position="235"/>
    </location>
</feature>
<evidence type="ECO:0000256" key="1">
    <source>
        <dbReference type="SAM" id="MobiDB-lite"/>
    </source>
</evidence>
<gene>
    <name evidence="2" type="ORF">POSPLADRAFT_1056616</name>
</gene>
<protein>
    <submittedName>
        <fullName evidence="2">Uncharacterized protein</fullName>
    </submittedName>
</protein>
<feature type="region of interest" description="Disordered" evidence="1">
    <location>
        <begin position="1"/>
        <end position="21"/>
    </location>
</feature>
<dbReference type="GeneID" id="36325759"/>
<feature type="region of interest" description="Disordered" evidence="1">
    <location>
        <begin position="103"/>
        <end position="169"/>
    </location>
</feature>
<name>A0A1X6N086_9APHY</name>
<dbReference type="AlphaFoldDB" id="A0A1X6N086"/>
<dbReference type="Proteomes" id="UP000194127">
    <property type="component" value="Unassembled WGS sequence"/>
</dbReference>
<accession>A0A1X6N086</accession>
<keyword evidence="3" id="KW-1185">Reference proteome</keyword>
<dbReference type="RefSeq" id="XP_024338818.1">
    <property type="nucleotide sequence ID" value="XM_024480809.1"/>
</dbReference>
<feature type="compositionally biased region" description="Basic residues" evidence="1">
    <location>
        <begin position="118"/>
        <end position="136"/>
    </location>
</feature>
<organism evidence="2 3">
    <name type="scientific">Postia placenta MAD-698-R-SB12</name>
    <dbReference type="NCBI Taxonomy" id="670580"/>
    <lineage>
        <taxon>Eukaryota</taxon>
        <taxon>Fungi</taxon>
        <taxon>Dikarya</taxon>
        <taxon>Basidiomycota</taxon>
        <taxon>Agaricomycotina</taxon>
        <taxon>Agaricomycetes</taxon>
        <taxon>Polyporales</taxon>
        <taxon>Adustoporiaceae</taxon>
        <taxon>Rhodonia</taxon>
    </lineage>
</organism>
<sequence length="235" mass="25679">MRAAGGRSRTRAGEAPPGIGIGETYVRAGIIGAYAKRARDARAHVVPSVEHDKMHPPTPVVSAIRNPQPAIRNPQSALRRPIWPHLRRDPRLAALWHTGTWTTGPVDHRPHTPSLHPPSRRGAMHRPHPRARHRHAPCGDASTQARTARSPPRWISSTSAPDRARQAPSAWGAHAHHVPYIIARAEAAQAVRPTRARTGGDGGRQGAHTHPAGPATTPAHERAQAQPRRRTQQRR</sequence>